<dbReference type="Proteomes" id="UP000023152">
    <property type="component" value="Unassembled WGS sequence"/>
</dbReference>
<keyword evidence="1" id="KW-0472">Membrane</keyword>
<proteinExistence type="predicted"/>
<keyword evidence="3" id="KW-1185">Reference proteome</keyword>
<gene>
    <name evidence="2" type="ORF">RFI_22347</name>
</gene>
<accession>X6MNL7</accession>
<feature type="transmembrane region" description="Helical" evidence="1">
    <location>
        <begin position="6"/>
        <end position="22"/>
    </location>
</feature>
<feature type="transmembrane region" description="Helical" evidence="1">
    <location>
        <begin position="177"/>
        <end position="196"/>
    </location>
</feature>
<keyword evidence="1" id="KW-1133">Transmembrane helix</keyword>
<sequence>MKALKAVQNILCIYFICIVYYIQKTLKSDSAKAKVIVRAKKKVYVIASCRVNGVKKTKLTLKAMSYTRKATLLKLVDHTPTGGDNKVTTFDMAKLCKGDDKYGALQDPEILQYMQDLMGSKDKRFSRSTSSAAGHAWHYDDLSHEDHNHLPIHFESLENTHCLHVDLTSKDNKGKTLVLYLCFYFYVCLLNTAVLICKYNLKYDKFGSGGYYTFWLFKDHKHIVWFSQKKEEANTKIPINSIVEIRIGENLMWSDE</sequence>
<keyword evidence="1" id="KW-0812">Transmembrane</keyword>
<organism evidence="2 3">
    <name type="scientific">Reticulomyxa filosa</name>
    <dbReference type="NCBI Taxonomy" id="46433"/>
    <lineage>
        <taxon>Eukaryota</taxon>
        <taxon>Sar</taxon>
        <taxon>Rhizaria</taxon>
        <taxon>Retaria</taxon>
        <taxon>Foraminifera</taxon>
        <taxon>Monothalamids</taxon>
        <taxon>Reticulomyxidae</taxon>
        <taxon>Reticulomyxa</taxon>
    </lineage>
</organism>
<comment type="caution">
    <text evidence="2">The sequence shown here is derived from an EMBL/GenBank/DDBJ whole genome shotgun (WGS) entry which is preliminary data.</text>
</comment>
<reference evidence="2 3" key="1">
    <citation type="journal article" date="2013" name="Curr. Biol.">
        <title>The Genome of the Foraminiferan Reticulomyxa filosa.</title>
        <authorList>
            <person name="Glockner G."/>
            <person name="Hulsmann N."/>
            <person name="Schleicher M."/>
            <person name="Noegel A.A."/>
            <person name="Eichinger L."/>
            <person name="Gallinger C."/>
            <person name="Pawlowski J."/>
            <person name="Sierra R."/>
            <person name="Euteneuer U."/>
            <person name="Pillet L."/>
            <person name="Moustafa A."/>
            <person name="Platzer M."/>
            <person name="Groth M."/>
            <person name="Szafranski K."/>
            <person name="Schliwa M."/>
        </authorList>
    </citation>
    <scope>NUCLEOTIDE SEQUENCE [LARGE SCALE GENOMIC DNA]</scope>
</reference>
<evidence type="ECO:0000313" key="2">
    <source>
        <dbReference type="EMBL" id="ETO15022.1"/>
    </source>
</evidence>
<protein>
    <submittedName>
        <fullName evidence="2">Uncharacterized protein</fullName>
    </submittedName>
</protein>
<name>X6MNL7_RETFI</name>
<dbReference type="Gene3D" id="2.30.29.30">
    <property type="entry name" value="Pleckstrin-homology domain (PH domain)/Phosphotyrosine-binding domain (PTB)"/>
    <property type="match status" value="1"/>
</dbReference>
<dbReference type="InterPro" id="IPR011993">
    <property type="entry name" value="PH-like_dom_sf"/>
</dbReference>
<evidence type="ECO:0000256" key="1">
    <source>
        <dbReference type="SAM" id="Phobius"/>
    </source>
</evidence>
<dbReference type="EMBL" id="ASPP01019551">
    <property type="protein sequence ID" value="ETO15022.1"/>
    <property type="molecule type" value="Genomic_DNA"/>
</dbReference>
<evidence type="ECO:0000313" key="3">
    <source>
        <dbReference type="Proteomes" id="UP000023152"/>
    </source>
</evidence>
<dbReference type="AlphaFoldDB" id="X6MNL7"/>